<dbReference type="PANTHER" id="PTHR33067">
    <property type="entry name" value="RNA-DIRECTED DNA POLYMERASE-RELATED"/>
    <property type="match status" value="1"/>
</dbReference>
<accession>A0A6L2NW15</accession>
<reference evidence="2" key="1">
    <citation type="journal article" date="2019" name="Sci. Rep.">
        <title>Draft genome of Tanacetum cinerariifolium, the natural source of mosquito coil.</title>
        <authorList>
            <person name="Yamashiro T."/>
            <person name="Shiraishi A."/>
            <person name="Satake H."/>
            <person name="Nakayama K."/>
        </authorList>
    </citation>
    <scope>NUCLEOTIDE SEQUENCE</scope>
</reference>
<evidence type="ECO:0008006" key="3">
    <source>
        <dbReference type="Google" id="ProtNLM"/>
    </source>
</evidence>
<comment type="caution">
    <text evidence="2">The sequence shown here is derived from an EMBL/GenBank/DDBJ whole genome shotgun (WGS) entry which is preliminary data.</text>
</comment>
<sequence>MDTLSLVSQYLNDLKEYLDHGDSLEARKLTIGKCKEELELFKASEHKSVMIKEGKHRVVVFTKAPPRTYSKPFTRFSLPCDVDGQSAWDAELDMADSFDYMTEERFDKLGFVHVDYGKYERKMVKEVRVEIYGFTFIVDFVVIGYANEIEPSVIFGRDFLVTSKSEVDFGIGEICIDLTMLEEEKEFNTMLESLVEKVEEIGSFNGELVKMRKDSRNKVHNVNKLTPPPQLKIKEIPPISSIAPPPPIYHPLSQKQKENVKEALDQKYKELEESKPILEVLENYLTYKKKLDEVMMGRDRLSSDEFGKEENMRTVEHGLPKKICDPGNFVLPVRVNGTVEMSALADTRASVSVLPYSLFKNLCLSDPKPYNSNLTMAGNTQARAMMEVRNVRIQIGVIDMGCDTMSIDDGVIHFTYFPKPRAMTYLDNFELNEKDDWLSSFKVGRDKNGNPKYGPVAPSFIDIKDDMERALAMEAYFNPFKIIIVFKKLIDFLVITPSEWKFTRGFKTKKTKRKLSEKFTSEDIFKFDHFLDYGLINPNTSEKATQSSHLNPLITNYEKRNKQGTVEYYVQQVKNANLKWEELPSIERHAYCEQLSKLQEQDIHSDSDVFEDYSWERAISISGDVYLEWCLEFFSTIYFNKWVDRTKLITEKCIWFRLCRHEQVLTLPQFAVLLGLYKEDELKYRLFALHFTKLEVDDKLFNHDAYWVGSKERCQKRDLWLMSALDESHGYLVDEEVAKCSEPIESEKWTAKMLASELHENIHTLLQTTRVAPPPREARRKRQERIGLNSSWGDWNASLNENERRDVWRDSMLMRNNYMLKHSMPILHHLAYQYNFAYPTYEPPNVLPYPYPYVPYPHPYTHYPEAGSQSYGGEYYRAQGDAYYACPIIPSSGYEIRGSSGGVHGDDDDEDDMSDQYVRSENCVASDDDDDRQD</sequence>
<evidence type="ECO:0000256" key="1">
    <source>
        <dbReference type="SAM" id="MobiDB-lite"/>
    </source>
</evidence>
<dbReference type="EMBL" id="BKCJ010010174">
    <property type="protein sequence ID" value="GEU90390.1"/>
    <property type="molecule type" value="Genomic_DNA"/>
</dbReference>
<dbReference type="AlphaFoldDB" id="A0A6L2NW15"/>
<dbReference type="Gene3D" id="2.40.70.10">
    <property type="entry name" value="Acid Proteases"/>
    <property type="match status" value="1"/>
</dbReference>
<name>A0A6L2NW15_TANCI</name>
<proteinExistence type="predicted"/>
<feature type="region of interest" description="Disordered" evidence="1">
    <location>
        <begin position="897"/>
        <end position="934"/>
    </location>
</feature>
<protein>
    <recommendedName>
        <fullName evidence="3">Reverse transcriptase domain-containing protein</fullName>
    </recommendedName>
</protein>
<evidence type="ECO:0000313" key="2">
    <source>
        <dbReference type="EMBL" id="GEU90390.1"/>
    </source>
</evidence>
<dbReference type="InterPro" id="IPR021109">
    <property type="entry name" value="Peptidase_aspartic_dom_sf"/>
</dbReference>
<organism evidence="2">
    <name type="scientific">Tanacetum cinerariifolium</name>
    <name type="common">Dalmatian daisy</name>
    <name type="synonym">Chrysanthemum cinerariifolium</name>
    <dbReference type="NCBI Taxonomy" id="118510"/>
    <lineage>
        <taxon>Eukaryota</taxon>
        <taxon>Viridiplantae</taxon>
        <taxon>Streptophyta</taxon>
        <taxon>Embryophyta</taxon>
        <taxon>Tracheophyta</taxon>
        <taxon>Spermatophyta</taxon>
        <taxon>Magnoliopsida</taxon>
        <taxon>eudicotyledons</taxon>
        <taxon>Gunneridae</taxon>
        <taxon>Pentapetalae</taxon>
        <taxon>asterids</taxon>
        <taxon>campanulids</taxon>
        <taxon>Asterales</taxon>
        <taxon>Asteraceae</taxon>
        <taxon>Asteroideae</taxon>
        <taxon>Anthemideae</taxon>
        <taxon>Anthemidinae</taxon>
        <taxon>Tanacetum</taxon>
    </lineage>
</organism>
<gene>
    <name evidence="2" type="ORF">Tci_062368</name>
</gene>